<dbReference type="PANTHER" id="PTHR43097">
    <property type="entry name" value="GLUTAMINE-TRNA LIGASE"/>
    <property type="match status" value="1"/>
</dbReference>
<reference evidence="3" key="2">
    <citation type="journal article" date="2014" name="ISME J.">
        <title>Microbial stratification in low pH oxic and suboxic macroscopic growths along an acid mine drainage.</title>
        <authorList>
            <person name="Mendez-Garcia C."/>
            <person name="Mesa V."/>
            <person name="Sprenger R.R."/>
            <person name="Richter M."/>
            <person name="Diez M.S."/>
            <person name="Solano J."/>
            <person name="Bargiela R."/>
            <person name="Golyshina O.V."/>
            <person name="Manteca A."/>
            <person name="Ramos J.L."/>
            <person name="Gallego J.R."/>
            <person name="Llorente I."/>
            <person name="Martins Dos Santos V.A."/>
            <person name="Jensen O.N."/>
            <person name="Pelaez A.I."/>
            <person name="Sanchez J."/>
            <person name="Ferrer M."/>
        </authorList>
    </citation>
    <scope>NUCLEOTIDE SEQUENCE</scope>
</reference>
<feature type="domain" description="Glutamyl/glutaminyl-tRNA synthetase class Ib anti-codon binding" evidence="2">
    <location>
        <begin position="73"/>
        <end position="147"/>
    </location>
</feature>
<dbReference type="GO" id="GO:0004812">
    <property type="term" value="F:aminoacyl-tRNA ligase activity"/>
    <property type="evidence" value="ECO:0007669"/>
    <property type="project" value="UniProtKB-KW"/>
</dbReference>
<gene>
    <name evidence="3" type="ORF">B1B_16691</name>
</gene>
<accession>T0YVH2</accession>
<reference evidence="3" key="1">
    <citation type="submission" date="2013-08" db="EMBL/GenBank/DDBJ databases">
        <authorList>
            <person name="Mendez C."/>
            <person name="Richter M."/>
            <person name="Ferrer M."/>
            <person name="Sanchez J."/>
        </authorList>
    </citation>
    <scope>NUCLEOTIDE SEQUENCE</scope>
</reference>
<dbReference type="InterPro" id="IPR020056">
    <property type="entry name" value="Rbsml_bL25/Gln-tRNA_synth_N"/>
</dbReference>
<dbReference type="Pfam" id="PF03950">
    <property type="entry name" value="tRNA-synt_1c_C"/>
    <property type="match status" value="1"/>
</dbReference>
<name>T0YVH2_9ZZZZ</name>
<evidence type="ECO:0000256" key="1">
    <source>
        <dbReference type="ARBA" id="ARBA00022917"/>
    </source>
</evidence>
<evidence type="ECO:0000259" key="2">
    <source>
        <dbReference type="Pfam" id="PF03950"/>
    </source>
</evidence>
<dbReference type="GO" id="GO:0006418">
    <property type="term" value="P:tRNA aminoacylation for protein translation"/>
    <property type="evidence" value="ECO:0007669"/>
    <property type="project" value="InterPro"/>
</dbReference>
<dbReference type="SUPFAM" id="SSF50715">
    <property type="entry name" value="Ribosomal protein L25-like"/>
    <property type="match status" value="1"/>
</dbReference>
<dbReference type="InterPro" id="IPR011035">
    <property type="entry name" value="Ribosomal_bL25/Gln-tRNA_synth"/>
</dbReference>
<dbReference type="EMBL" id="AUZY01011121">
    <property type="protein sequence ID" value="EQD35952.1"/>
    <property type="molecule type" value="Genomic_DNA"/>
</dbReference>
<dbReference type="SUPFAM" id="SSF52374">
    <property type="entry name" value="Nucleotidylyl transferase"/>
    <property type="match status" value="1"/>
</dbReference>
<dbReference type="PANTHER" id="PTHR43097:SF5">
    <property type="entry name" value="GLUTAMATE--TRNA LIGASE"/>
    <property type="match status" value="1"/>
</dbReference>
<proteinExistence type="predicted"/>
<dbReference type="InterPro" id="IPR050132">
    <property type="entry name" value="Gln/Glu-tRNA_Ligase"/>
</dbReference>
<keyword evidence="3" id="KW-0436">Ligase</keyword>
<protein>
    <submittedName>
        <fullName evidence="3">Glutamyl-tRNA synthetase</fullName>
    </submittedName>
</protein>
<dbReference type="GO" id="GO:0043604">
    <property type="term" value="P:amide biosynthetic process"/>
    <property type="evidence" value="ECO:0007669"/>
    <property type="project" value="TreeGrafter"/>
</dbReference>
<comment type="caution">
    <text evidence="3">The sequence shown here is derived from an EMBL/GenBank/DDBJ whole genome shotgun (WGS) entry which is preliminary data.</text>
</comment>
<dbReference type="Gene3D" id="1.10.1160.10">
    <property type="entry name" value="Glutamyl-trna Synthetase, Domain 2"/>
    <property type="match status" value="1"/>
</dbReference>
<dbReference type="GO" id="GO:0005829">
    <property type="term" value="C:cytosol"/>
    <property type="evidence" value="ECO:0007669"/>
    <property type="project" value="TreeGrafter"/>
</dbReference>
<organism evidence="3">
    <name type="scientific">mine drainage metagenome</name>
    <dbReference type="NCBI Taxonomy" id="410659"/>
    <lineage>
        <taxon>unclassified sequences</taxon>
        <taxon>metagenomes</taxon>
        <taxon>ecological metagenomes</taxon>
    </lineage>
</organism>
<dbReference type="Gene3D" id="2.40.240.100">
    <property type="match status" value="1"/>
</dbReference>
<dbReference type="AlphaFoldDB" id="T0YVH2"/>
<dbReference type="InterPro" id="IPR020059">
    <property type="entry name" value="Glu/Gln-tRNA-synth_Ib_codon-bd"/>
</dbReference>
<evidence type="ECO:0000313" key="3">
    <source>
        <dbReference type="EMBL" id="EQD35952.1"/>
    </source>
</evidence>
<sequence length="223" mass="25768">MLKTSLIKKGIRDGTYSGWSDIRLQTLLAMKRRGYRPEAFRKYWVNSGMREIDSEFSWEIFNSINKEIVDPLAKRLWFVPDPVRFRIAGGGDMNSKAPFHPGNPDEGERVYHLGAEPEVYIPGKDWITIADNEKFRLKDLCNVTRKDNGIVYADNSHEDLKKIRILQWSPADSPDFSVERPDGTVDNGTIEPLLSKVKGVSQFERYGYVNLDPERKRGYFLHK</sequence>
<keyword evidence="1" id="KW-0648">Protein biosynthesis</keyword>
<dbReference type="InterPro" id="IPR020061">
    <property type="entry name" value="Glu_tRNA_lig_a-bdl"/>
</dbReference>
<dbReference type="GO" id="GO:0005524">
    <property type="term" value="F:ATP binding"/>
    <property type="evidence" value="ECO:0007669"/>
    <property type="project" value="InterPro"/>
</dbReference>
<dbReference type="Gene3D" id="2.40.240.10">
    <property type="entry name" value="Ribosomal Protein L25, Chain P"/>
    <property type="match status" value="1"/>
</dbReference>
<keyword evidence="3" id="KW-0030">Aminoacyl-tRNA synthetase</keyword>